<name>A0ABW3MKY3_9PSEU</name>
<organism evidence="2 3">
    <name type="scientific">Kibdelosporangium lantanae</name>
    <dbReference type="NCBI Taxonomy" id="1497396"/>
    <lineage>
        <taxon>Bacteria</taxon>
        <taxon>Bacillati</taxon>
        <taxon>Actinomycetota</taxon>
        <taxon>Actinomycetes</taxon>
        <taxon>Pseudonocardiales</taxon>
        <taxon>Pseudonocardiaceae</taxon>
        <taxon>Kibdelosporangium</taxon>
    </lineage>
</organism>
<feature type="compositionally biased region" description="Basic and acidic residues" evidence="1">
    <location>
        <begin position="45"/>
        <end position="60"/>
    </location>
</feature>
<feature type="region of interest" description="Disordered" evidence="1">
    <location>
        <begin position="38"/>
        <end position="60"/>
    </location>
</feature>
<reference evidence="3" key="1">
    <citation type="journal article" date="2019" name="Int. J. Syst. Evol. Microbiol.">
        <title>The Global Catalogue of Microorganisms (GCM) 10K type strain sequencing project: providing services to taxonomists for standard genome sequencing and annotation.</title>
        <authorList>
            <consortium name="The Broad Institute Genomics Platform"/>
            <consortium name="The Broad Institute Genome Sequencing Center for Infectious Disease"/>
            <person name="Wu L."/>
            <person name="Ma J."/>
        </authorList>
    </citation>
    <scope>NUCLEOTIDE SEQUENCE [LARGE SCALE GENOMIC DNA]</scope>
    <source>
        <strain evidence="3">JCM 31486</strain>
    </source>
</reference>
<sequence>DQPASSGTAKTWLQARKADLDWTRTHFVPWIRRQVRGESMGDGVSAKRPELRPLRDMFKD</sequence>
<protein>
    <submittedName>
        <fullName evidence="2">SGNH/GDSL hydrolase family protein</fullName>
    </submittedName>
</protein>
<dbReference type="GO" id="GO:0016787">
    <property type="term" value="F:hydrolase activity"/>
    <property type="evidence" value="ECO:0007669"/>
    <property type="project" value="UniProtKB-KW"/>
</dbReference>
<accession>A0ABW3MKY3</accession>
<evidence type="ECO:0000313" key="2">
    <source>
        <dbReference type="EMBL" id="MFD1051226.1"/>
    </source>
</evidence>
<dbReference type="Proteomes" id="UP001597045">
    <property type="component" value="Unassembled WGS sequence"/>
</dbReference>
<keyword evidence="2" id="KW-0378">Hydrolase</keyword>
<comment type="caution">
    <text evidence="2">The sequence shown here is derived from an EMBL/GenBank/DDBJ whole genome shotgun (WGS) entry which is preliminary data.</text>
</comment>
<keyword evidence="3" id="KW-1185">Reference proteome</keyword>
<evidence type="ECO:0000256" key="1">
    <source>
        <dbReference type="SAM" id="MobiDB-lite"/>
    </source>
</evidence>
<dbReference type="EMBL" id="JBHTIS010003427">
    <property type="protein sequence ID" value="MFD1051226.1"/>
    <property type="molecule type" value="Genomic_DNA"/>
</dbReference>
<gene>
    <name evidence="2" type="ORF">ACFQ1S_39665</name>
</gene>
<proteinExistence type="predicted"/>
<feature type="non-terminal residue" evidence="2">
    <location>
        <position position="1"/>
    </location>
</feature>
<evidence type="ECO:0000313" key="3">
    <source>
        <dbReference type="Proteomes" id="UP001597045"/>
    </source>
</evidence>